<evidence type="ECO:0000313" key="14">
    <source>
        <dbReference type="Proteomes" id="UP000326759"/>
    </source>
</evidence>
<keyword evidence="9 12" id="KW-0472">Membrane</keyword>
<dbReference type="GO" id="GO:0015293">
    <property type="term" value="F:symporter activity"/>
    <property type="evidence" value="ECO:0007669"/>
    <property type="project" value="TreeGrafter"/>
</dbReference>
<dbReference type="OrthoDB" id="6132759at2759"/>
<feature type="transmembrane region" description="Helical" evidence="12">
    <location>
        <begin position="366"/>
        <end position="384"/>
    </location>
</feature>
<keyword evidence="3" id="KW-0813">Transport</keyword>
<evidence type="ECO:0000256" key="6">
    <source>
        <dbReference type="ARBA" id="ARBA00022989"/>
    </source>
</evidence>
<evidence type="ECO:0000256" key="2">
    <source>
        <dbReference type="ARBA" id="ARBA00006434"/>
    </source>
</evidence>
<comment type="subcellular location">
    <subcellularLocation>
        <location evidence="1">Cell membrane</location>
        <topology evidence="1">Multi-pass membrane protein</topology>
    </subcellularLocation>
</comment>
<dbReference type="Proteomes" id="UP000326759">
    <property type="component" value="Unassembled WGS sequence"/>
</dbReference>
<organism evidence="13 14">
    <name type="scientific">Armadillidium nasatum</name>
    <dbReference type="NCBI Taxonomy" id="96803"/>
    <lineage>
        <taxon>Eukaryota</taxon>
        <taxon>Metazoa</taxon>
        <taxon>Ecdysozoa</taxon>
        <taxon>Arthropoda</taxon>
        <taxon>Crustacea</taxon>
        <taxon>Multicrustacea</taxon>
        <taxon>Malacostraca</taxon>
        <taxon>Eumalacostraca</taxon>
        <taxon>Peracarida</taxon>
        <taxon>Isopoda</taxon>
        <taxon>Oniscidea</taxon>
        <taxon>Crinocheta</taxon>
        <taxon>Armadillidiidae</taxon>
        <taxon>Armadillidium</taxon>
    </lineage>
</organism>
<keyword evidence="14" id="KW-1185">Reference proteome</keyword>
<dbReference type="PROSITE" id="PS50283">
    <property type="entry name" value="NA_SOLUT_SYMP_3"/>
    <property type="match status" value="1"/>
</dbReference>
<dbReference type="PANTHER" id="PTHR42985:SF40">
    <property type="entry name" value="LD47995P-RELATED"/>
    <property type="match status" value="1"/>
</dbReference>
<gene>
    <name evidence="13" type="ORF">Anas_12247</name>
</gene>
<accession>A0A5N5TA79</accession>
<proteinExistence type="inferred from homology"/>
<feature type="transmembrane region" description="Helical" evidence="12">
    <location>
        <begin position="81"/>
        <end position="103"/>
    </location>
</feature>
<comment type="similarity">
    <text evidence="2 11">Belongs to the sodium:solute symporter (SSF) (TC 2.A.21) family.</text>
</comment>
<feature type="transmembrane region" description="Helical" evidence="12">
    <location>
        <begin position="396"/>
        <end position="415"/>
    </location>
</feature>
<evidence type="ECO:0000313" key="13">
    <source>
        <dbReference type="EMBL" id="KAB7503157.1"/>
    </source>
</evidence>
<evidence type="ECO:0000256" key="11">
    <source>
        <dbReference type="RuleBase" id="RU362091"/>
    </source>
</evidence>
<dbReference type="Gene3D" id="1.20.1730.10">
    <property type="entry name" value="Sodium/glucose cotransporter"/>
    <property type="match status" value="1"/>
</dbReference>
<evidence type="ECO:0000256" key="9">
    <source>
        <dbReference type="ARBA" id="ARBA00023136"/>
    </source>
</evidence>
<keyword evidence="8" id="KW-0406">Ion transport</keyword>
<feature type="transmembrane region" description="Helical" evidence="12">
    <location>
        <begin position="12"/>
        <end position="30"/>
    </location>
</feature>
<dbReference type="GO" id="GO:0005886">
    <property type="term" value="C:plasma membrane"/>
    <property type="evidence" value="ECO:0007669"/>
    <property type="project" value="UniProtKB-SubCell"/>
</dbReference>
<keyword evidence="7" id="KW-0915">Sodium</keyword>
<reference evidence="13 14" key="1">
    <citation type="journal article" date="2019" name="PLoS Biol.">
        <title>Sex chromosomes control vertical transmission of feminizing Wolbachia symbionts in an isopod.</title>
        <authorList>
            <person name="Becking T."/>
            <person name="Chebbi M.A."/>
            <person name="Giraud I."/>
            <person name="Moumen B."/>
            <person name="Laverre T."/>
            <person name="Caubet Y."/>
            <person name="Peccoud J."/>
            <person name="Gilbert C."/>
            <person name="Cordaux R."/>
        </authorList>
    </citation>
    <scope>NUCLEOTIDE SEQUENCE [LARGE SCALE GENOMIC DNA]</scope>
    <source>
        <strain evidence="13">ANa2</strain>
        <tissue evidence="13">Whole body excluding digestive tract and cuticle</tissue>
    </source>
</reference>
<evidence type="ECO:0000256" key="12">
    <source>
        <dbReference type="SAM" id="Phobius"/>
    </source>
</evidence>
<feature type="transmembrane region" description="Helical" evidence="12">
    <location>
        <begin position="123"/>
        <end position="144"/>
    </location>
</feature>
<keyword evidence="10" id="KW-0739">Sodium transport</keyword>
<dbReference type="Pfam" id="PF00474">
    <property type="entry name" value="SSF"/>
    <property type="match status" value="1"/>
</dbReference>
<dbReference type="PANTHER" id="PTHR42985">
    <property type="entry name" value="SODIUM-COUPLED MONOCARBOXYLATE TRANSPORTER"/>
    <property type="match status" value="1"/>
</dbReference>
<feature type="transmembrane region" description="Helical" evidence="12">
    <location>
        <begin position="276"/>
        <end position="304"/>
    </location>
</feature>
<evidence type="ECO:0000256" key="10">
    <source>
        <dbReference type="ARBA" id="ARBA00023201"/>
    </source>
</evidence>
<evidence type="ECO:0000256" key="7">
    <source>
        <dbReference type="ARBA" id="ARBA00023053"/>
    </source>
</evidence>
<dbReference type="InterPro" id="IPR038377">
    <property type="entry name" value="Na/Glc_symporter_sf"/>
</dbReference>
<keyword evidence="6 12" id="KW-1133">Transmembrane helix</keyword>
<keyword evidence="4" id="KW-1003">Cell membrane</keyword>
<evidence type="ECO:0000256" key="1">
    <source>
        <dbReference type="ARBA" id="ARBA00004651"/>
    </source>
</evidence>
<keyword evidence="5 12" id="KW-0812">Transmembrane</keyword>
<protein>
    <submittedName>
        <fullName evidence="13">Sodium-coupled monocarboxylate transporter 2</fullName>
    </submittedName>
</protein>
<feature type="transmembrane region" description="Helical" evidence="12">
    <location>
        <begin position="325"/>
        <end position="346"/>
    </location>
</feature>
<comment type="caution">
    <text evidence="13">The sequence shown here is derived from an EMBL/GenBank/DDBJ whole genome shotgun (WGS) entry which is preliminary data.</text>
</comment>
<evidence type="ECO:0000256" key="8">
    <source>
        <dbReference type="ARBA" id="ARBA00023065"/>
    </source>
</evidence>
<dbReference type="GO" id="GO:0006814">
    <property type="term" value="P:sodium ion transport"/>
    <property type="evidence" value="ECO:0007669"/>
    <property type="project" value="UniProtKB-KW"/>
</dbReference>
<feature type="transmembrane region" description="Helical" evidence="12">
    <location>
        <begin position="421"/>
        <end position="443"/>
    </location>
</feature>
<dbReference type="InterPro" id="IPR001734">
    <property type="entry name" value="Na/solute_symporter"/>
</dbReference>
<sequence length="503" mass="55018">MDNKTEFGVADYCAFVGMLIISSAIGFYVSYKGNKSPEEFLVGDRSMKPFPVSMSLITSFVSAISLLGLSGETYANGMQIITYTLGVPLAIIFSSHFVVPVLYPLKLISINEYIELRFKSKRLRLVMFLVTEIFILAFSSICLYSSTIALSSVTNLSTLSNIFILGVGGIKAVIWTDVFQFTVMMIGMITILAVGCAQVGGFIETLHIASGGGRLEIFNMNPSPFVRHTFINTIPCGFFYFLQMYSVDQVNTQRICAVNSTKNAKRVLNYNIYGLLLVYFLTFSCGLVAYASYVGCDPMALGIITKKDQIMTYFVTDKLSFIPGLPGLFVATIIGGTMSTVSSYINGCMAQLWKDVCLKFKFFKDASIPLVIGFVLIALAILASNSSSILEMTITVSGTIYGPILGVFLIGFFLPNCNLKGVWTGFIGSSAFMLWLTIGALLYKKPTKMLSFSAAECVGLNSSSLNVSNIHEIISPFNGTMKESISDTSSINSLYQISYTLYI</sequence>
<dbReference type="InterPro" id="IPR051163">
    <property type="entry name" value="Sodium:Solute_Symporter_SSF"/>
</dbReference>
<feature type="transmembrane region" description="Helical" evidence="12">
    <location>
        <begin position="50"/>
        <end position="69"/>
    </location>
</feature>
<feature type="transmembrane region" description="Helical" evidence="12">
    <location>
        <begin position="156"/>
        <end position="175"/>
    </location>
</feature>
<name>A0A5N5TA79_9CRUS</name>
<evidence type="ECO:0000256" key="4">
    <source>
        <dbReference type="ARBA" id="ARBA00022475"/>
    </source>
</evidence>
<feature type="transmembrane region" description="Helical" evidence="12">
    <location>
        <begin position="181"/>
        <end position="203"/>
    </location>
</feature>
<dbReference type="AlphaFoldDB" id="A0A5N5TA79"/>
<evidence type="ECO:0000256" key="3">
    <source>
        <dbReference type="ARBA" id="ARBA00022448"/>
    </source>
</evidence>
<dbReference type="NCBIfam" id="TIGR00813">
    <property type="entry name" value="sss"/>
    <property type="match status" value="1"/>
</dbReference>
<evidence type="ECO:0000256" key="5">
    <source>
        <dbReference type="ARBA" id="ARBA00022692"/>
    </source>
</evidence>
<dbReference type="EMBL" id="SEYY01005747">
    <property type="protein sequence ID" value="KAB7503157.1"/>
    <property type="molecule type" value="Genomic_DNA"/>
</dbReference>